<dbReference type="OrthoDB" id="37525at2759"/>
<dbReference type="PROSITE" id="PS50975">
    <property type="entry name" value="ATP_GRASP"/>
    <property type="match status" value="1"/>
</dbReference>
<keyword evidence="7" id="KW-1185">Reference proteome</keyword>
<dbReference type="GO" id="GO:0046872">
    <property type="term" value="F:metal ion binding"/>
    <property type="evidence" value="ECO:0007669"/>
    <property type="project" value="InterPro"/>
</dbReference>
<evidence type="ECO:0000256" key="2">
    <source>
        <dbReference type="ARBA" id="ARBA00022741"/>
    </source>
</evidence>
<proteinExistence type="predicted"/>
<keyword evidence="1" id="KW-0436">Ligase</keyword>
<evidence type="ECO:0000256" key="1">
    <source>
        <dbReference type="ARBA" id="ARBA00022598"/>
    </source>
</evidence>
<name>A0A448Z3J0_9STRA</name>
<sequence>MTLFPSKTPFNNDVGRNQRLAEAVLAPQAVVEDATSNLFRDDPCGIHLAPNNPSDNDLSHEEASVDLANHHEALIGDEFRNPKNITKQPTLATLGEDPFTNDGEEIEHHRIVATEIVKDPLQFEPPDNILQNAIVLIDPRIPDCIHLIEASKRRGLMVMAVLPKPNDGTKHVSYYPTAEALLEAGIRQVYEPPMGTKFDIVECASNLKTIESQQNLRFLGVLPCREAAVDFSDILGALLGLAVVNDLGLASARRDKGLMKVAVANAGLRVAKYARLTQGDGRDVVAAVEGLELEYPVVVKTPRGMGTQDVFICNTEEEAVAAASKIVRNVGPDGRKTQYALLEEFLGGEEFAVNLVASPTTPRGVQVTDIWMYHKVNTDGTMVNTYQEMMDSNDKAYASLVKYAEGVCRAVGIKYGMAHCELKVKFDERKKAWVDPVMIEVAGRLAGGRKAIMAEATIPGWHPFDAMVDAHCGFPVRMPPSFRPAKKAIQAYIASDKSGVLTAMEGDDFERLPTHHAHSMLRKVGDRIVRARELMSFAAYVWFIGDADDVKRDALRARVEFQVEVEDEPIPPANKKQ</sequence>
<feature type="domain" description="ATP-grasp" evidence="5">
    <location>
        <begin position="260"/>
        <end position="472"/>
    </location>
</feature>
<dbReference type="InterPro" id="IPR011761">
    <property type="entry name" value="ATP-grasp"/>
</dbReference>
<reference evidence="6 7" key="1">
    <citation type="submission" date="2019-01" db="EMBL/GenBank/DDBJ databases">
        <authorList>
            <person name="Ferrante I. M."/>
        </authorList>
    </citation>
    <scope>NUCLEOTIDE SEQUENCE [LARGE SCALE GENOMIC DNA]</scope>
    <source>
        <strain evidence="6 7">B856</strain>
    </source>
</reference>
<dbReference type="Pfam" id="PF13535">
    <property type="entry name" value="ATP-grasp_4"/>
    <property type="match status" value="1"/>
</dbReference>
<dbReference type="GO" id="GO:0016874">
    <property type="term" value="F:ligase activity"/>
    <property type="evidence" value="ECO:0007669"/>
    <property type="project" value="UniProtKB-KW"/>
</dbReference>
<evidence type="ECO:0000259" key="5">
    <source>
        <dbReference type="PROSITE" id="PS50975"/>
    </source>
</evidence>
<keyword evidence="2 4" id="KW-0547">Nucleotide-binding</keyword>
<dbReference type="InterPro" id="IPR052032">
    <property type="entry name" value="ATP-dep_AA_Ligase"/>
</dbReference>
<evidence type="ECO:0000313" key="6">
    <source>
        <dbReference type="EMBL" id="VEU36598.1"/>
    </source>
</evidence>
<dbReference type="AlphaFoldDB" id="A0A448Z3J0"/>
<gene>
    <name evidence="6" type="ORF">PSNMU_V1.4_AUG-EV-PASAV3_0033610</name>
</gene>
<organism evidence="6 7">
    <name type="scientific">Pseudo-nitzschia multistriata</name>
    <dbReference type="NCBI Taxonomy" id="183589"/>
    <lineage>
        <taxon>Eukaryota</taxon>
        <taxon>Sar</taxon>
        <taxon>Stramenopiles</taxon>
        <taxon>Ochrophyta</taxon>
        <taxon>Bacillariophyta</taxon>
        <taxon>Bacillariophyceae</taxon>
        <taxon>Bacillariophycidae</taxon>
        <taxon>Bacillariales</taxon>
        <taxon>Bacillariaceae</taxon>
        <taxon>Pseudo-nitzschia</taxon>
    </lineage>
</organism>
<dbReference type="PANTHER" id="PTHR43585">
    <property type="entry name" value="FUMIPYRROLE BIOSYNTHESIS PROTEIN C"/>
    <property type="match status" value="1"/>
</dbReference>
<evidence type="ECO:0000256" key="3">
    <source>
        <dbReference type="ARBA" id="ARBA00022840"/>
    </source>
</evidence>
<accession>A0A448Z3J0</accession>
<dbReference type="EMBL" id="CAACVS010000095">
    <property type="protein sequence ID" value="VEU36598.1"/>
    <property type="molecule type" value="Genomic_DNA"/>
</dbReference>
<evidence type="ECO:0000256" key="4">
    <source>
        <dbReference type="PROSITE-ProRule" id="PRU00409"/>
    </source>
</evidence>
<evidence type="ECO:0000313" key="7">
    <source>
        <dbReference type="Proteomes" id="UP000291116"/>
    </source>
</evidence>
<keyword evidence="3 4" id="KW-0067">ATP-binding</keyword>
<protein>
    <recommendedName>
        <fullName evidence="5">ATP-grasp domain-containing protein</fullName>
    </recommendedName>
</protein>
<dbReference type="PANTHER" id="PTHR43585:SF2">
    <property type="entry name" value="ATP-GRASP ENZYME FSQD"/>
    <property type="match status" value="1"/>
</dbReference>
<dbReference type="Proteomes" id="UP000291116">
    <property type="component" value="Unassembled WGS sequence"/>
</dbReference>
<dbReference type="GO" id="GO:0005524">
    <property type="term" value="F:ATP binding"/>
    <property type="evidence" value="ECO:0007669"/>
    <property type="project" value="UniProtKB-UniRule"/>
</dbReference>
<dbReference type="SUPFAM" id="SSF56059">
    <property type="entry name" value="Glutathione synthetase ATP-binding domain-like"/>
    <property type="match status" value="1"/>
</dbReference>
<dbReference type="Gene3D" id="3.30.470.20">
    <property type="entry name" value="ATP-grasp fold, B domain"/>
    <property type="match status" value="1"/>
</dbReference>